<evidence type="ECO:0000256" key="2">
    <source>
        <dbReference type="ARBA" id="ARBA00022643"/>
    </source>
</evidence>
<dbReference type="Pfam" id="PF03358">
    <property type="entry name" value="FMN_red"/>
    <property type="match status" value="1"/>
</dbReference>
<dbReference type="InterPro" id="IPR029039">
    <property type="entry name" value="Flavoprotein-like_sf"/>
</dbReference>
<dbReference type="GO" id="GO:0016491">
    <property type="term" value="F:oxidoreductase activity"/>
    <property type="evidence" value="ECO:0007669"/>
    <property type="project" value="UniProtKB-KW"/>
</dbReference>
<keyword evidence="6" id="KW-1185">Reference proteome</keyword>
<dbReference type="Gene3D" id="3.40.50.360">
    <property type="match status" value="1"/>
</dbReference>
<comment type="caution">
    <text evidence="5">The sequence shown here is derived from an EMBL/GenBank/DDBJ whole genome shotgun (WGS) entry which is preliminary data.</text>
</comment>
<evidence type="ECO:0000313" key="5">
    <source>
        <dbReference type="EMBL" id="MFJ6041209.1"/>
    </source>
</evidence>
<dbReference type="GeneID" id="95503686"/>
<evidence type="ECO:0000259" key="4">
    <source>
        <dbReference type="Pfam" id="PF03358"/>
    </source>
</evidence>
<sequence>MKLVVVSAGLSVPSSTRLLGDRLAAVAAPAATAPEPAPADVRVIELRDLAVEIAHTFTNGFPAPALADAFAEVASADGLIVVTPVFSASYSGLFKSFFDALSVTDEDALAGKPVLIAATGGTARHSLVLDHALRPLFAYLKAVVVPTGVYAASEDWGAEGLDARIGRAATELAALVAGPAGTAGRPAGRPLPKRDSFEEVTPFAERLAALSVPGPSPAP</sequence>
<keyword evidence="2" id="KW-0288">FMN</keyword>
<feature type="domain" description="NADPH-dependent FMN reductase-like" evidence="4">
    <location>
        <begin position="1"/>
        <end position="156"/>
    </location>
</feature>
<protein>
    <submittedName>
        <fullName evidence="5">FMN reductase</fullName>
        <ecNumber evidence="5">1.5.1.-</ecNumber>
    </submittedName>
</protein>
<dbReference type="RefSeq" id="WP_030401609.1">
    <property type="nucleotide sequence ID" value="NZ_BEWC01000002.1"/>
</dbReference>
<keyword evidence="3 5" id="KW-0560">Oxidoreductase</keyword>
<dbReference type="NCBIfam" id="TIGR04037">
    <property type="entry name" value="LLM_duo_CE1759"/>
    <property type="match status" value="1"/>
</dbReference>
<dbReference type="InterPro" id="IPR051814">
    <property type="entry name" value="NAD(P)H-dep_FMN_reductase"/>
</dbReference>
<dbReference type="SUPFAM" id="SSF52218">
    <property type="entry name" value="Flavoproteins"/>
    <property type="match status" value="1"/>
</dbReference>
<evidence type="ECO:0000256" key="1">
    <source>
        <dbReference type="ARBA" id="ARBA00022630"/>
    </source>
</evidence>
<organism evidence="5 6">
    <name type="scientific">Streptomyces ardesiacus</name>
    <dbReference type="NCBI Taxonomy" id="285564"/>
    <lineage>
        <taxon>Bacteria</taxon>
        <taxon>Bacillati</taxon>
        <taxon>Actinomycetota</taxon>
        <taxon>Actinomycetes</taxon>
        <taxon>Kitasatosporales</taxon>
        <taxon>Streptomycetaceae</taxon>
        <taxon>Streptomyces</taxon>
    </lineage>
</organism>
<evidence type="ECO:0000256" key="3">
    <source>
        <dbReference type="ARBA" id="ARBA00023002"/>
    </source>
</evidence>
<gene>
    <name evidence="5" type="ORF">ACIQFM_33775</name>
</gene>
<dbReference type="InterPro" id="IPR005025">
    <property type="entry name" value="FMN_Rdtase-like_dom"/>
</dbReference>
<evidence type="ECO:0000313" key="6">
    <source>
        <dbReference type="Proteomes" id="UP001617907"/>
    </source>
</evidence>
<dbReference type="InterPro" id="IPR023932">
    <property type="entry name" value="CE1759_FMN_reduct"/>
</dbReference>
<dbReference type="Proteomes" id="UP001617907">
    <property type="component" value="Unassembled WGS sequence"/>
</dbReference>
<accession>A0ABW8HLL4</accession>
<dbReference type="EC" id="1.5.1.-" evidence="5"/>
<reference evidence="5 6" key="1">
    <citation type="submission" date="2024-10" db="EMBL/GenBank/DDBJ databases">
        <title>The Natural Products Discovery Center: Release of the First 8490 Sequenced Strains for Exploring Actinobacteria Biosynthetic Diversity.</title>
        <authorList>
            <person name="Kalkreuter E."/>
            <person name="Kautsar S.A."/>
            <person name="Yang D."/>
            <person name="Bader C.D."/>
            <person name="Teijaro C.N."/>
            <person name="Fluegel L."/>
            <person name="Davis C.M."/>
            <person name="Simpson J.R."/>
            <person name="Lauterbach L."/>
            <person name="Steele A.D."/>
            <person name="Gui C."/>
            <person name="Meng S."/>
            <person name="Li G."/>
            <person name="Viehrig K."/>
            <person name="Ye F."/>
            <person name="Su P."/>
            <person name="Kiefer A.F."/>
            <person name="Nichols A."/>
            <person name="Cepeda A.J."/>
            <person name="Yan W."/>
            <person name="Fan B."/>
            <person name="Jiang Y."/>
            <person name="Adhikari A."/>
            <person name="Zheng C.-J."/>
            <person name="Schuster L."/>
            <person name="Cowan T.M."/>
            <person name="Smanski M.J."/>
            <person name="Chevrette M.G."/>
            <person name="De Carvalho L.P.S."/>
            <person name="Shen B."/>
        </authorList>
    </citation>
    <scope>NUCLEOTIDE SEQUENCE [LARGE SCALE GENOMIC DNA]</scope>
    <source>
        <strain evidence="5 6">NPDC093086</strain>
    </source>
</reference>
<dbReference type="PANTHER" id="PTHR43408">
    <property type="entry name" value="FMN REDUCTASE (NADPH)"/>
    <property type="match status" value="1"/>
</dbReference>
<keyword evidence="1" id="KW-0285">Flavoprotein</keyword>
<dbReference type="EMBL" id="JBIVPC010000024">
    <property type="protein sequence ID" value="MFJ6041209.1"/>
    <property type="molecule type" value="Genomic_DNA"/>
</dbReference>
<dbReference type="PANTHER" id="PTHR43408:SF2">
    <property type="entry name" value="FMN REDUCTASE (NADPH)"/>
    <property type="match status" value="1"/>
</dbReference>
<proteinExistence type="predicted"/>
<name>A0ABW8HLL4_9ACTN</name>